<dbReference type="Proteomes" id="UP000254000">
    <property type="component" value="Unassembled WGS sequence"/>
</dbReference>
<evidence type="ECO:0000256" key="1">
    <source>
        <dbReference type="SAM" id="Phobius"/>
    </source>
</evidence>
<dbReference type="AlphaFoldDB" id="A0A369LUP1"/>
<keyword evidence="3" id="KW-1185">Reference proteome</keyword>
<gene>
    <name evidence="2" type="ORF">C1877_14395</name>
</gene>
<sequence>METTYTGFYARFDTPSKKDAAVLLGADNLVGDLFDVEFVTEEGTAVAWMVNRFGNRVAFFDADTTRRLRVLHARDWKIKALLSFVAFTDSPEPGEYWGEAAVLCFSPEHEQAFNTFADNIAKRLMEGIRPEVDLGEQGVKQILESNGTWSPAKTVPLPTKKPGTVIMKGRRKMSEKLIEQGRKGNKGCYVVSWVFILAVVALALFGLKSCGVF</sequence>
<keyword evidence="1" id="KW-1133">Transmembrane helix</keyword>
<keyword evidence="1" id="KW-0812">Transmembrane</keyword>
<comment type="caution">
    <text evidence="2">The sequence shown here is derived from an EMBL/GenBank/DDBJ whole genome shotgun (WGS) entry which is preliminary data.</text>
</comment>
<organism evidence="2 3">
    <name type="scientific">Gordonibacter pamelaeae</name>
    <dbReference type="NCBI Taxonomy" id="471189"/>
    <lineage>
        <taxon>Bacteria</taxon>
        <taxon>Bacillati</taxon>
        <taxon>Actinomycetota</taxon>
        <taxon>Coriobacteriia</taxon>
        <taxon>Eggerthellales</taxon>
        <taxon>Eggerthellaceae</taxon>
        <taxon>Gordonibacter</taxon>
    </lineage>
</organism>
<reference evidence="2 3" key="1">
    <citation type="journal article" date="2018" name="Elife">
        <title>Discovery and characterization of a prevalent human gut bacterial enzyme sufficient for the inactivation of a family of plant toxins.</title>
        <authorList>
            <person name="Koppel N."/>
            <person name="Bisanz J.E."/>
            <person name="Pandelia M.E."/>
            <person name="Turnbaugh P.J."/>
            <person name="Balskus E.P."/>
        </authorList>
    </citation>
    <scope>NUCLEOTIDE SEQUENCE [LARGE SCALE GENOMIC DNA]</scope>
    <source>
        <strain evidence="2 3">3C</strain>
    </source>
</reference>
<feature type="transmembrane region" description="Helical" evidence="1">
    <location>
        <begin position="187"/>
        <end position="207"/>
    </location>
</feature>
<proteinExistence type="predicted"/>
<dbReference type="OrthoDB" id="3196857at2"/>
<accession>A0A369LUP1</accession>
<evidence type="ECO:0000313" key="2">
    <source>
        <dbReference type="EMBL" id="RDB61895.1"/>
    </source>
</evidence>
<keyword evidence="1" id="KW-0472">Membrane</keyword>
<evidence type="ECO:0000313" key="3">
    <source>
        <dbReference type="Proteomes" id="UP000254000"/>
    </source>
</evidence>
<dbReference type="GeneID" id="78360880"/>
<protein>
    <submittedName>
        <fullName evidence="2">Uncharacterized protein</fullName>
    </submittedName>
</protein>
<name>A0A369LUP1_9ACTN</name>
<dbReference type="EMBL" id="PPTS01000011">
    <property type="protein sequence ID" value="RDB61895.1"/>
    <property type="molecule type" value="Genomic_DNA"/>
</dbReference>
<dbReference type="RefSeq" id="WP_015539285.1">
    <property type="nucleotide sequence ID" value="NZ_CABMMS010000011.1"/>
</dbReference>